<keyword evidence="9" id="KW-0445">Lipid transport</keyword>
<evidence type="ECO:0000256" key="5">
    <source>
        <dbReference type="ARBA" id="ARBA00022448"/>
    </source>
</evidence>
<dbReference type="PANTHER" id="PTHR32028">
    <property type="entry name" value="APOLIPOPROTEIN M"/>
    <property type="match status" value="1"/>
</dbReference>
<dbReference type="PANTHER" id="PTHR32028:SF1">
    <property type="entry name" value="APOLIPOPROTEIN M"/>
    <property type="match status" value="1"/>
</dbReference>
<keyword evidence="10" id="KW-1015">Disulfide bond</keyword>
<comment type="similarity">
    <text evidence="2">Belongs to the calycin superfamily. Lipocalin family. Highly divergent.</text>
</comment>
<comment type="subcellular location">
    <subcellularLocation>
        <location evidence="1">Secreted</location>
    </subcellularLocation>
</comment>
<sequence length="209" mass="24256">MSQSFLIRCLLNIEQKVAVMLNELLSYSLYLYSFLYHLILPCSVPEQVPANSVDRQQYLGRWYFKAAVSQRQADIQNFRALDNILFIMEEIDDSTLLLTGHIRIGDNCLKQNWTYYLHPEKRDLELEGRPKWRSLLWNGQWANCANCIILQEIAPSSNSTVRGDSINRYMLYARKDDVDPEVVTTFVRNAACLKMTASVIPPQEREVCI</sequence>
<dbReference type="RefSeq" id="XP_028984015.1">
    <property type="nucleotide sequence ID" value="XM_029128182.3"/>
</dbReference>
<dbReference type="GO" id="GO:0005543">
    <property type="term" value="F:phospholipid binding"/>
    <property type="evidence" value="ECO:0007669"/>
    <property type="project" value="TreeGrafter"/>
</dbReference>
<keyword evidence="8" id="KW-0345">HDL</keyword>
<dbReference type="InParanoid" id="A0A6P7KR85"/>
<dbReference type="InterPro" id="IPR022734">
    <property type="entry name" value="ApoM"/>
</dbReference>
<evidence type="ECO:0000256" key="3">
    <source>
        <dbReference type="ARBA" id="ARBA00011559"/>
    </source>
</evidence>
<dbReference type="AlphaFoldDB" id="A0A6P7KR85"/>
<evidence type="ECO:0000313" key="12">
    <source>
        <dbReference type="Proteomes" id="UP000515150"/>
    </source>
</evidence>
<dbReference type="SUPFAM" id="SSF50814">
    <property type="entry name" value="Lipocalins"/>
    <property type="match status" value="1"/>
</dbReference>
<accession>A0A6P7KR85</accession>
<evidence type="ECO:0000256" key="7">
    <source>
        <dbReference type="ARBA" id="ARBA00022729"/>
    </source>
</evidence>
<dbReference type="KEGG" id="bspl:114842562"/>
<keyword evidence="5" id="KW-0813">Transport</keyword>
<comment type="function">
    <text evidence="11">Probably involved in lipid transport. Can bind sphingosine-1-phosphate, myristic acid, palmitic acid and stearic acid, retinol, all-trans-retinoic acid and 9-cis-retinoic acid.</text>
</comment>
<dbReference type="GO" id="GO:0034380">
    <property type="term" value="P:high-density lipoprotein particle assembly"/>
    <property type="evidence" value="ECO:0007669"/>
    <property type="project" value="TreeGrafter"/>
</dbReference>
<keyword evidence="6" id="KW-0964">Secreted</keyword>
<dbReference type="GO" id="GO:0033344">
    <property type="term" value="P:cholesterol efflux"/>
    <property type="evidence" value="ECO:0007669"/>
    <property type="project" value="TreeGrafter"/>
</dbReference>
<comment type="subunit">
    <text evidence="3">Interacts with LRP2; LRP2 mediates APOM renal uptake and subsequent lysosomal degradation.</text>
</comment>
<evidence type="ECO:0000256" key="9">
    <source>
        <dbReference type="ARBA" id="ARBA00023055"/>
    </source>
</evidence>
<dbReference type="GeneID" id="114842562"/>
<dbReference type="GO" id="GO:0034361">
    <property type="term" value="C:very-low-density lipoprotein particle"/>
    <property type="evidence" value="ECO:0007669"/>
    <property type="project" value="TreeGrafter"/>
</dbReference>
<evidence type="ECO:0000313" key="13">
    <source>
        <dbReference type="RefSeq" id="XP_028984015.1"/>
    </source>
</evidence>
<organism evidence="12 13">
    <name type="scientific">Betta splendens</name>
    <name type="common">Siamese fighting fish</name>
    <dbReference type="NCBI Taxonomy" id="158456"/>
    <lineage>
        <taxon>Eukaryota</taxon>
        <taxon>Metazoa</taxon>
        <taxon>Chordata</taxon>
        <taxon>Craniata</taxon>
        <taxon>Vertebrata</taxon>
        <taxon>Euteleostomi</taxon>
        <taxon>Actinopterygii</taxon>
        <taxon>Neopterygii</taxon>
        <taxon>Teleostei</taxon>
        <taxon>Neoteleostei</taxon>
        <taxon>Acanthomorphata</taxon>
        <taxon>Anabantaria</taxon>
        <taxon>Anabantiformes</taxon>
        <taxon>Anabantoidei</taxon>
        <taxon>Osphronemidae</taxon>
        <taxon>Betta</taxon>
    </lineage>
</organism>
<dbReference type="GO" id="GO:0005319">
    <property type="term" value="F:lipid transporter activity"/>
    <property type="evidence" value="ECO:0007669"/>
    <property type="project" value="TreeGrafter"/>
</dbReference>
<keyword evidence="12" id="KW-1185">Reference proteome</keyword>
<evidence type="ECO:0000256" key="11">
    <source>
        <dbReference type="ARBA" id="ARBA00025553"/>
    </source>
</evidence>
<gene>
    <name evidence="13" type="primary">apom</name>
</gene>
<evidence type="ECO:0000256" key="4">
    <source>
        <dbReference type="ARBA" id="ARBA00019937"/>
    </source>
</evidence>
<name>A0A6P7KR85_BETSP</name>
<dbReference type="CTD" id="55937"/>
<dbReference type="GO" id="GO:0034362">
    <property type="term" value="C:low-density lipoprotein particle"/>
    <property type="evidence" value="ECO:0007669"/>
    <property type="project" value="TreeGrafter"/>
</dbReference>
<evidence type="ECO:0000256" key="10">
    <source>
        <dbReference type="ARBA" id="ARBA00023157"/>
    </source>
</evidence>
<dbReference type="OrthoDB" id="9944312at2759"/>
<evidence type="ECO:0000256" key="6">
    <source>
        <dbReference type="ARBA" id="ARBA00022525"/>
    </source>
</evidence>
<dbReference type="GO" id="GO:0034364">
    <property type="term" value="C:high-density lipoprotein particle"/>
    <property type="evidence" value="ECO:0007669"/>
    <property type="project" value="UniProtKB-KW"/>
</dbReference>
<proteinExistence type="inferred from homology"/>
<protein>
    <recommendedName>
        <fullName evidence="4">Apolipoprotein M</fullName>
    </recommendedName>
</protein>
<dbReference type="Gene3D" id="2.40.128.20">
    <property type="match status" value="1"/>
</dbReference>
<reference evidence="13" key="1">
    <citation type="submission" date="2025-08" db="UniProtKB">
        <authorList>
            <consortium name="RefSeq"/>
        </authorList>
    </citation>
    <scope>IDENTIFICATION</scope>
</reference>
<dbReference type="GO" id="GO:0034375">
    <property type="term" value="P:high-density lipoprotein particle remodeling"/>
    <property type="evidence" value="ECO:0007669"/>
    <property type="project" value="TreeGrafter"/>
</dbReference>
<dbReference type="Pfam" id="PF11032">
    <property type="entry name" value="ApoM"/>
    <property type="match status" value="1"/>
</dbReference>
<keyword evidence="7" id="KW-0732">Signal</keyword>
<dbReference type="InterPro" id="IPR012674">
    <property type="entry name" value="Calycin"/>
</dbReference>
<evidence type="ECO:0000256" key="2">
    <source>
        <dbReference type="ARBA" id="ARBA00007071"/>
    </source>
</evidence>
<evidence type="ECO:0000256" key="1">
    <source>
        <dbReference type="ARBA" id="ARBA00004613"/>
    </source>
</evidence>
<dbReference type="GO" id="GO:0034384">
    <property type="term" value="P:high-density lipoprotein particle clearance"/>
    <property type="evidence" value="ECO:0007669"/>
    <property type="project" value="TreeGrafter"/>
</dbReference>
<evidence type="ECO:0000256" key="8">
    <source>
        <dbReference type="ARBA" id="ARBA00022850"/>
    </source>
</evidence>
<dbReference type="Proteomes" id="UP000515150">
    <property type="component" value="Chromosome 16"/>
</dbReference>